<organism evidence="2">
    <name type="scientific">Oncocephalus sp</name>
    <dbReference type="NCBI Taxonomy" id="2944721"/>
    <lineage>
        <taxon>Eukaryota</taxon>
        <taxon>Metazoa</taxon>
        <taxon>Ecdysozoa</taxon>
        <taxon>Arthropoda</taxon>
        <taxon>Hexapoda</taxon>
        <taxon>Insecta</taxon>
        <taxon>Pterygota</taxon>
        <taxon>Neoptera</taxon>
        <taxon>Paraneoptera</taxon>
        <taxon>Hemiptera</taxon>
        <taxon>Heteroptera</taxon>
        <taxon>Panheteroptera</taxon>
        <taxon>Cimicomorpha</taxon>
        <taxon>Reduviidae</taxon>
        <taxon>Stenopodainae</taxon>
        <taxon>Oncocephalus</taxon>
    </lineage>
</organism>
<name>A0AB38ZEI7_9HEMI</name>
<dbReference type="SUPFAM" id="SSF49854">
    <property type="entry name" value="Spermadhesin, CUB domain"/>
    <property type="match status" value="1"/>
</dbReference>
<protein>
    <submittedName>
        <fullName evidence="2">Venom CUB domain protein 2</fullName>
    </submittedName>
</protein>
<keyword evidence="1" id="KW-0732">Signal</keyword>
<dbReference type="InterPro" id="IPR035914">
    <property type="entry name" value="Sperma_CUB_dom_sf"/>
</dbReference>
<evidence type="ECO:0000256" key="1">
    <source>
        <dbReference type="SAM" id="SignalP"/>
    </source>
</evidence>
<dbReference type="Gene3D" id="2.60.120.290">
    <property type="entry name" value="Spermadhesin, CUB domain"/>
    <property type="match status" value="1"/>
</dbReference>
<feature type="chain" id="PRO_5044322437" evidence="1">
    <location>
        <begin position="18"/>
        <end position="133"/>
    </location>
</feature>
<feature type="signal peptide" evidence="1">
    <location>
        <begin position="1"/>
        <end position="17"/>
    </location>
</feature>
<reference evidence="2" key="1">
    <citation type="submission" date="2024-03" db="EMBL/GenBank/DDBJ databases">
        <title>Venom adaptation and exaptation during the trophic switch to blood-feeding by kissing bugs (Reduviidae: Triatominae).</title>
        <authorList>
            <person name="Zdenek C.N."/>
            <person name="Cardoso F.C."/>
            <person name="Robinson S.D."/>
            <person name="Mercedes R.S."/>
            <person name="Raidjoe E.R."/>
            <person name="Hernandez-Vargas M.J."/>
            <person name="Jin J."/>
            <person name="Corzo G."/>
            <person name="Vetter I."/>
            <person name="King G.F."/>
            <person name="Fry B.G."/>
            <person name="Walker A."/>
        </authorList>
    </citation>
    <scope>NUCLEOTIDE SEQUENCE</scope>
</reference>
<proteinExistence type="evidence at transcript level"/>
<sequence length="133" mass="14787">MKAVFLSLALLAAIALADPVVKEESFDLSASGDEVDIRSVDYPEDAPALLRQTWKINAPEGYNVRIECYDIRLFEDKPCGDWALTFTAGDLKEEMCTTSFDYKKTFEGNKLEMALRIGDHARGFVGCKAKAVK</sequence>
<evidence type="ECO:0000313" key="2">
    <source>
        <dbReference type="EMBL" id="WXI02703.1"/>
    </source>
</evidence>
<dbReference type="AlphaFoldDB" id="A0AB38ZEI7"/>
<dbReference type="EMBL" id="PP517453">
    <property type="protein sequence ID" value="WXI02703.1"/>
    <property type="molecule type" value="mRNA"/>
</dbReference>
<accession>A0AB38ZEI7</accession>